<evidence type="ECO:0000256" key="1">
    <source>
        <dbReference type="SAM" id="Coils"/>
    </source>
</evidence>
<keyword evidence="1" id="KW-0175">Coiled coil</keyword>
<accession>A0ABR7I938</accession>
<dbReference type="RefSeq" id="WP_022516536.1">
    <property type="nucleotide sequence ID" value="NZ_JACOQH010000003.1"/>
</dbReference>
<dbReference type="InterPro" id="IPR007060">
    <property type="entry name" value="FtsL/DivIC"/>
</dbReference>
<evidence type="ECO:0000313" key="3">
    <source>
        <dbReference type="Proteomes" id="UP000621540"/>
    </source>
</evidence>
<protein>
    <submittedName>
        <fullName evidence="2">Septum formation initiator family protein</fullName>
    </submittedName>
</protein>
<dbReference type="EMBL" id="JACOQH010000003">
    <property type="protein sequence ID" value="MBC5753422.1"/>
    <property type="molecule type" value="Genomic_DNA"/>
</dbReference>
<sequence>MGRYRKRKKKENRMGKLCVSGIVFMFLIVMSIQIVKLYKEDQTYIAKEKELNEQLEDATEEQQQLADYEQYTQSQQYIEEVAKSKLGLVYNNEIVFKEQDTEDGK</sequence>
<dbReference type="Proteomes" id="UP000621540">
    <property type="component" value="Unassembled WGS sequence"/>
</dbReference>
<organism evidence="2 3">
    <name type="scientific">Roseburia yibonii</name>
    <dbReference type="NCBI Taxonomy" id="2763063"/>
    <lineage>
        <taxon>Bacteria</taxon>
        <taxon>Bacillati</taxon>
        <taxon>Bacillota</taxon>
        <taxon>Clostridia</taxon>
        <taxon>Lachnospirales</taxon>
        <taxon>Lachnospiraceae</taxon>
        <taxon>Roseburia</taxon>
    </lineage>
</organism>
<proteinExistence type="predicted"/>
<name>A0ABR7I938_9FIRM</name>
<evidence type="ECO:0000313" key="2">
    <source>
        <dbReference type="EMBL" id="MBC5753422.1"/>
    </source>
</evidence>
<keyword evidence="3" id="KW-1185">Reference proteome</keyword>
<gene>
    <name evidence="2" type="ORF">H8Z76_05170</name>
</gene>
<feature type="coiled-coil region" evidence="1">
    <location>
        <begin position="41"/>
        <end position="71"/>
    </location>
</feature>
<reference evidence="2 3" key="1">
    <citation type="submission" date="2020-08" db="EMBL/GenBank/DDBJ databases">
        <title>Genome public.</title>
        <authorList>
            <person name="Liu C."/>
            <person name="Sun Q."/>
        </authorList>
    </citation>
    <scope>NUCLEOTIDE SEQUENCE [LARGE SCALE GENOMIC DNA]</scope>
    <source>
        <strain evidence="2 3">BX0805</strain>
    </source>
</reference>
<comment type="caution">
    <text evidence="2">The sequence shown here is derived from an EMBL/GenBank/DDBJ whole genome shotgun (WGS) entry which is preliminary data.</text>
</comment>
<dbReference type="Pfam" id="PF04977">
    <property type="entry name" value="DivIC"/>
    <property type="match status" value="1"/>
</dbReference>